<name>A0AAW5GAR1_9GAMM</name>
<sequence length="211" mass="25018">MPENPASYRDVRTESYLFNKALKHIKNAQRLVDAGKVEEHPINLVLQYVLEYLHRSFVCCFSKNATNHLLWSHYANSHTGYCIRYKYESLLQDIRLRRYGDVIYDDSPIDLLSVFTDNMDVALDIIFRKSFCWKYEDEVRFIHDELSECENDRYKVCTHSDDVIDCIILGYNFDMSRLDELKSIVANKNILFKKIERSSNSYQLYVSPNRI</sequence>
<dbReference type="EMBL" id="SGPX01000002">
    <property type="protein sequence ID" value="MCL6350353.1"/>
    <property type="molecule type" value="Genomic_DNA"/>
</dbReference>
<proteinExistence type="predicted"/>
<reference evidence="2" key="1">
    <citation type="submission" date="2019-02" db="EMBL/GenBank/DDBJ databases">
        <title>New Zealand Erwinia strains with phe-tRNA free attachment sites.</title>
        <authorList>
            <person name="Nunes-Leite L."/>
            <person name="Pitman A.R."/>
        </authorList>
    </citation>
    <scope>NUCLEOTIDE SEQUENCE</scope>
    <source>
        <strain evidence="2">Ec-140</strain>
        <strain evidence="1">Ec-143</strain>
    </source>
</reference>
<keyword evidence="3" id="KW-1185">Reference proteome</keyword>
<organism evidence="2 4">
    <name type="scientific">Pectobacterium polaris</name>
    <dbReference type="NCBI Taxonomy" id="2042057"/>
    <lineage>
        <taxon>Bacteria</taxon>
        <taxon>Pseudomonadati</taxon>
        <taxon>Pseudomonadota</taxon>
        <taxon>Gammaproteobacteria</taxon>
        <taxon>Enterobacterales</taxon>
        <taxon>Pectobacteriaceae</taxon>
        <taxon>Pectobacterium</taxon>
    </lineage>
</organism>
<protein>
    <submittedName>
        <fullName evidence="2">DUF2971 domain-containing protein</fullName>
    </submittedName>
</protein>
<dbReference type="Proteomes" id="UP001057360">
    <property type="component" value="Unassembled WGS sequence"/>
</dbReference>
<comment type="caution">
    <text evidence="2">The sequence shown here is derived from an EMBL/GenBank/DDBJ whole genome shotgun (WGS) entry which is preliminary data.</text>
</comment>
<dbReference type="Pfam" id="PF11185">
    <property type="entry name" value="DUF2971"/>
    <property type="match status" value="1"/>
</dbReference>
<evidence type="ECO:0000313" key="4">
    <source>
        <dbReference type="Proteomes" id="UP001057360"/>
    </source>
</evidence>
<dbReference type="AlphaFoldDB" id="A0AAW5GAR1"/>
<dbReference type="RefSeq" id="WP_249681733.1">
    <property type="nucleotide sequence ID" value="NZ_SGPX01000002.1"/>
</dbReference>
<gene>
    <name evidence="1" type="ORF">EXT50_04090</name>
    <name evidence="2" type="ORF">EXT53_03935</name>
</gene>
<dbReference type="InterPro" id="IPR021352">
    <property type="entry name" value="DUF2971"/>
</dbReference>
<dbReference type="EMBL" id="SGPY01000002">
    <property type="protein sequence ID" value="MCL6367723.1"/>
    <property type="molecule type" value="Genomic_DNA"/>
</dbReference>
<evidence type="ECO:0000313" key="2">
    <source>
        <dbReference type="EMBL" id="MCL6367723.1"/>
    </source>
</evidence>
<evidence type="ECO:0000313" key="3">
    <source>
        <dbReference type="Proteomes" id="UP001055618"/>
    </source>
</evidence>
<accession>A0AAW5GAR1</accession>
<evidence type="ECO:0000313" key="1">
    <source>
        <dbReference type="EMBL" id="MCL6350353.1"/>
    </source>
</evidence>
<dbReference type="Proteomes" id="UP001055618">
    <property type="component" value="Unassembled WGS sequence"/>
</dbReference>